<dbReference type="Proteomes" id="UP000249619">
    <property type="component" value="Unassembled WGS sequence"/>
</dbReference>
<sequence>MRSAIALSIAAFAGFTAAQDTTQMNYPYTIDPDSVDQSTRDYWCQQNTAQCPLICLQQPGVETSTTQENDCDSDALTYNCVCDNGVSPNITQYSQTLPYFICQAWGNNCVDNCNGDSTCQSACRTTSNVISYSEDHPCGAQDPYRGNASLSSTMASTATPSGTGASNTIPVTGFGGAENTGESDSSNGNTSDQGGAGAIFMPSASLGLAAVFGSVFFGFAVLL</sequence>
<feature type="compositionally biased region" description="Polar residues" evidence="1">
    <location>
        <begin position="180"/>
        <end position="191"/>
    </location>
</feature>
<evidence type="ECO:0000313" key="5">
    <source>
        <dbReference type="EMBL" id="RAR13023.1"/>
    </source>
</evidence>
<dbReference type="EMBL" id="QGDH01000042">
    <property type="protein sequence ID" value="RAR13023.1"/>
    <property type="molecule type" value="Genomic_DNA"/>
</dbReference>
<protein>
    <submittedName>
        <fullName evidence="5">Cdp-alcohol phosphatidyltransferase</fullName>
    </submittedName>
</protein>
<reference evidence="6" key="1">
    <citation type="submission" date="2018-05" db="EMBL/GenBank/DDBJ databases">
        <title>Draft genome sequence of Stemphylium lycopersici strain CIDEFI 213.</title>
        <authorList>
            <person name="Medina R."/>
            <person name="Franco M.E.E."/>
            <person name="Lucentini C.G."/>
            <person name="Saparrat M.C.N."/>
            <person name="Balatti P.A."/>
        </authorList>
    </citation>
    <scope>NUCLEOTIDE SEQUENCE [LARGE SCALE GENOMIC DNA]</scope>
    <source>
        <strain evidence="6">CIDEFI 213</strain>
    </source>
</reference>
<evidence type="ECO:0000256" key="1">
    <source>
        <dbReference type="SAM" id="MobiDB-lite"/>
    </source>
</evidence>
<gene>
    <name evidence="5" type="ORF">DDE83_003689</name>
</gene>
<keyword evidence="5" id="KW-0808">Transferase</keyword>
<dbReference type="InterPro" id="IPR056124">
    <property type="entry name" value="DUF7707"/>
</dbReference>
<evidence type="ECO:0000256" key="2">
    <source>
        <dbReference type="SAM" id="Phobius"/>
    </source>
</evidence>
<comment type="caution">
    <text evidence="5">The sequence shown here is derived from an EMBL/GenBank/DDBJ whole genome shotgun (WGS) entry which is preliminary data.</text>
</comment>
<feature type="transmembrane region" description="Helical" evidence="2">
    <location>
        <begin position="199"/>
        <end position="222"/>
    </location>
</feature>
<dbReference type="PANTHER" id="PTHR38118">
    <property type="entry name" value="ANCHORED CELL WALL PROTEIN 11-RELATED"/>
    <property type="match status" value="1"/>
</dbReference>
<keyword evidence="2" id="KW-0812">Transmembrane</keyword>
<feature type="domain" description="DUF7707" evidence="4">
    <location>
        <begin position="28"/>
        <end position="128"/>
    </location>
</feature>
<name>A0A364N7B7_STELY</name>
<keyword evidence="3" id="KW-0732">Signal</keyword>
<dbReference type="AlphaFoldDB" id="A0A364N7B7"/>
<dbReference type="Pfam" id="PF24808">
    <property type="entry name" value="DUF7707"/>
    <property type="match status" value="1"/>
</dbReference>
<keyword evidence="2" id="KW-0472">Membrane</keyword>
<dbReference type="OrthoDB" id="2439692at2759"/>
<dbReference type="GO" id="GO:0016740">
    <property type="term" value="F:transferase activity"/>
    <property type="evidence" value="ECO:0007669"/>
    <property type="project" value="UniProtKB-KW"/>
</dbReference>
<feature type="compositionally biased region" description="Low complexity" evidence="1">
    <location>
        <begin position="149"/>
        <end position="166"/>
    </location>
</feature>
<keyword evidence="6" id="KW-1185">Reference proteome</keyword>
<feature type="chain" id="PRO_5016679121" evidence="3">
    <location>
        <begin position="19"/>
        <end position="223"/>
    </location>
</feature>
<dbReference type="PANTHER" id="PTHR38118:SF2">
    <property type="entry name" value="CDP-ALCOHOL PHOSPHATIDYLTRANSFERASE PROTEIN"/>
    <property type="match status" value="1"/>
</dbReference>
<organism evidence="5 6">
    <name type="scientific">Stemphylium lycopersici</name>
    <name type="common">Tomato gray leaf spot disease fungus</name>
    <name type="synonym">Thyrospora lycopersici</name>
    <dbReference type="NCBI Taxonomy" id="183478"/>
    <lineage>
        <taxon>Eukaryota</taxon>
        <taxon>Fungi</taxon>
        <taxon>Dikarya</taxon>
        <taxon>Ascomycota</taxon>
        <taxon>Pezizomycotina</taxon>
        <taxon>Dothideomycetes</taxon>
        <taxon>Pleosporomycetidae</taxon>
        <taxon>Pleosporales</taxon>
        <taxon>Pleosporineae</taxon>
        <taxon>Pleosporaceae</taxon>
        <taxon>Stemphylium</taxon>
    </lineage>
</organism>
<evidence type="ECO:0000256" key="3">
    <source>
        <dbReference type="SAM" id="SignalP"/>
    </source>
</evidence>
<evidence type="ECO:0000259" key="4">
    <source>
        <dbReference type="Pfam" id="PF24808"/>
    </source>
</evidence>
<accession>A0A364N7B7</accession>
<evidence type="ECO:0000313" key="6">
    <source>
        <dbReference type="Proteomes" id="UP000249619"/>
    </source>
</evidence>
<feature type="region of interest" description="Disordered" evidence="1">
    <location>
        <begin position="149"/>
        <end position="191"/>
    </location>
</feature>
<keyword evidence="2" id="KW-1133">Transmembrane helix</keyword>
<feature type="signal peptide" evidence="3">
    <location>
        <begin position="1"/>
        <end position="18"/>
    </location>
</feature>
<proteinExistence type="predicted"/>